<gene>
    <name evidence="3" type="ORF">niasHS_016768</name>
</gene>
<feature type="chain" id="PRO_5044846666" description="Gland protein" evidence="2">
    <location>
        <begin position="32"/>
        <end position="160"/>
    </location>
</feature>
<feature type="compositionally biased region" description="Polar residues" evidence="1">
    <location>
        <begin position="55"/>
        <end position="64"/>
    </location>
</feature>
<feature type="compositionally biased region" description="Low complexity" evidence="1">
    <location>
        <begin position="149"/>
        <end position="160"/>
    </location>
</feature>
<sequence length="160" mass="17816">MDLRPLFPLLSNVQLFLLIFLAVVVLHLAQLQPATELNEEQPKKEERRLHHNISLPATTNSDASENNDLEETAEWIYEGKESAEGKASAEVEETVKDQMSFQMTNEGRGTSGEWAMEAERQMQIEQHQGADGARTVSDSEPNPAPTKPTPDSKSSSIITR</sequence>
<keyword evidence="4" id="KW-1185">Reference proteome</keyword>
<feature type="signal peptide" evidence="2">
    <location>
        <begin position="1"/>
        <end position="31"/>
    </location>
</feature>
<evidence type="ECO:0008006" key="5">
    <source>
        <dbReference type="Google" id="ProtNLM"/>
    </source>
</evidence>
<evidence type="ECO:0000256" key="2">
    <source>
        <dbReference type="SAM" id="SignalP"/>
    </source>
</evidence>
<keyword evidence="2" id="KW-0732">Signal</keyword>
<feature type="region of interest" description="Disordered" evidence="1">
    <location>
        <begin position="36"/>
        <end position="160"/>
    </location>
</feature>
<protein>
    <recommendedName>
        <fullName evidence="5">Gland protein</fullName>
    </recommendedName>
</protein>
<evidence type="ECO:0000313" key="4">
    <source>
        <dbReference type="Proteomes" id="UP001620645"/>
    </source>
</evidence>
<feature type="compositionally biased region" description="Polar residues" evidence="1">
    <location>
        <begin position="97"/>
        <end position="108"/>
    </location>
</feature>
<proteinExistence type="predicted"/>
<evidence type="ECO:0000313" key="3">
    <source>
        <dbReference type="EMBL" id="KAL3070862.1"/>
    </source>
</evidence>
<dbReference type="EMBL" id="JBICCN010000403">
    <property type="protein sequence ID" value="KAL3070862.1"/>
    <property type="molecule type" value="Genomic_DNA"/>
</dbReference>
<dbReference type="Proteomes" id="UP001620645">
    <property type="component" value="Unassembled WGS sequence"/>
</dbReference>
<comment type="caution">
    <text evidence="3">The sequence shown here is derived from an EMBL/GenBank/DDBJ whole genome shotgun (WGS) entry which is preliminary data.</text>
</comment>
<reference evidence="3 4" key="1">
    <citation type="submission" date="2024-10" db="EMBL/GenBank/DDBJ databases">
        <authorList>
            <person name="Kim D."/>
        </authorList>
    </citation>
    <scope>NUCLEOTIDE SEQUENCE [LARGE SCALE GENOMIC DNA]</scope>
    <source>
        <strain evidence="3">Taebaek</strain>
    </source>
</reference>
<evidence type="ECO:0000256" key="1">
    <source>
        <dbReference type="SAM" id="MobiDB-lite"/>
    </source>
</evidence>
<dbReference type="AlphaFoldDB" id="A0ABD2HZ92"/>
<name>A0ABD2HZ92_HETSC</name>
<accession>A0ABD2HZ92</accession>
<organism evidence="3 4">
    <name type="scientific">Heterodera schachtii</name>
    <name type="common">Sugarbeet cyst nematode worm</name>
    <name type="synonym">Tylenchus schachtii</name>
    <dbReference type="NCBI Taxonomy" id="97005"/>
    <lineage>
        <taxon>Eukaryota</taxon>
        <taxon>Metazoa</taxon>
        <taxon>Ecdysozoa</taxon>
        <taxon>Nematoda</taxon>
        <taxon>Chromadorea</taxon>
        <taxon>Rhabditida</taxon>
        <taxon>Tylenchina</taxon>
        <taxon>Tylenchomorpha</taxon>
        <taxon>Tylenchoidea</taxon>
        <taxon>Heteroderidae</taxon>
        <taxon>Heteroderinae</taxon>
        <taxon>Heterodera</taxon>
    </lineage>
</organism>
<feature type="compositionally biased region" description="Basic and acidic residues" evidence="1">
    <location>
        <begin position="77"/>
        <end position="96"/>
    </location>
</feature>